<sequence length="108" mass="12919">MIDFQLRIFSAIFCKPICDIDCDSMRDTHQSVGIFIQANQPVLECSFNPRECIRRVTKRYDVIHHIKYFRTRAFKTQQILFCLREKVSGKIQSKEYIIYARINRRALN</sequence>
<name>A0A645E6X9_9ZZZZ</name>
<dbReference type="AlphaFoldDB" id="A0A645E6X9"/>
<gene>
    <name evidence="1" type="ORF">SDC9_144734</name>
</gene>
<evidence type="ECO:0000313" key="1">
    <source>
        <dbReference type="EMBL" id="MPM97560.1"/>
    </source>
</evidence>
<accession>A0A645E6X9</accession>
<organism evidence="1">
    <name type="scientific">bioreactor metagenome</name>
    <dbReference type="NCBI Taxonomy" id="1076179"/>
    <lineage>
        <taxon>unclassified sequences</taxon>
        <taxon>metagenomes</taxon>
        <taxon>ecological metagenomes</taxon>
    </lineage>
</organism>
<proteinExistence type="predicted"/>
<dbReference type="EMBL" id="VSSQ01043826">
    <property type="protein sequence ID" value="MPM97560.1"/>
    <property type="molecule type" value="Genomic_DNA"/>
</dbReference>
<comment type="caution">
    <text evidence="1">The sequence shown here is derived from an EMBL/GenBank/DDBJ whole genome shotgun (WGS) entry which is preliminary data.</text>
</comment>
<reference evidence="1" key="1">
    <citation type="submission" date="2019-08" db="EMBL/GenBank/DDBJ databases">
        <authorList>
            <person name="Kucharzyk K."/>
            <person name="Murdoch R.W."/>
            <person name="Higgins S."/>
            <person name="Loffler F."/>
        </authorList>
    </citation>
    <scope>NUCLEOTIDE SEQUENCE</scope>
</reference>
<protein>
    <submittedName>
        <fullName evidence="1">Uncharacterized protein</fullName>
    </submittedName>
</protein>